<gene>
    <name evidence="3" type="ORF">ACFOYW_17625</name>
</gene>
<dbReference type="Gene3D" id="2.60.120.10">
    <property type="entry name" value="Jelly Rolls"/>
    <property type="match status" value="1"/>
</dbReference>
<keyword evidence="3" id="KW-0413">Isomerase</keyword>
<dbReference type="CDD" id="cd07010">
    <property type="entry name" value="cupin_PMI_type_I_N_bac"/>
    <property type="match status" value="1"/>
</dbReference>
<keyword evidence="1" id="KW-0479">Metal-binding</keyword>
<name>A0ABV8QB64_9MICO</name>
<evidence type="ECO:0000256" key="1">
    <source>
        <dbReference type="ARBA" id="ARBA00022723"/>
    </source>
</evidence>
<evidence type="ECO:0000313" key="3">
    <source>
        <dbReference type="EMBL" id="MFC4245192.1"/>
    </source>
</evidence>
<keyword evidence="2" id="KW-0862">Zinc</keyword>
<dbReference type="PANTHER" id="PTHR42742:SF3">
    <property type="entry name" value="FRUCTOKINASE"/>
    <property type="match status" value="1"/>
</dbReference>
<evidence type="ECO:0000313" key="4">
    <source>
        <dbReference type="Proteomes" id="UP001595900"/>
    </source>
</evidence>
<dbReference type="RefSeq" id="WP_390232094.1">
    <property type="nucleotide sequence ID" value="NZ_JBHSCN010000022.1"/>
</dbReference>
<keyword evidence="4" id="KW-1185">Reference proteome</keyword>
<accession>A0ABV8QB64</accession>
<comment type="caution">
    <text evidence="3">The sequence shown here is derived from an EMBL/GenBank/DDBJ whole genome shotgun (WGS) entry which is preliminary data.</text>
</comment>
<dbReference type="InterPro" id="IPR051804">
    <property type="entry name" value="Carb_Metab_Reg_Kinase/Isom"/>
</dbReference>
<dbReference type="GO" id="GO:0016853">
    <property type="term" value="F:isomerase activity"/>
    <property type="evidence" value="ECO:0007669"/>
    <property type="project" value="UniProtKB-KW"/>
</dbReference>
<dbReference type="Proteomes" id="UP001595900">
    <property type="component" value="Unassembled WGS sequence"/>
</dbReference>
<organism evidence="3 4">
    <name type="scientific">Gryllotalpicola reticulitermitis</name>
    <dbReference type="NCBI Taxonomy" id="1184153"/>
    <lineage>
        <taxon>Bacteria</taxon>
        <taxon>Bacillati</taxon>
        <taxon>Actinomycetota</taxon>
        <taxon>Actinomycetes</taxon>
        <taxon>Micrococcales</taxon>
        <taxon>Microbacteriaceae</taxon>
        <taxon>Gryllotalpicola</taxon>
    </lineage>
</organism>
<dbReference type="SUPFAM" id="SSF51182">
    <property type="entry name" value="RmlC-like cupins"/>
    <property type="match status" value="1"/>
</dbReference>
<proteinExistence type="predicted"/>
<evidence type="ECO:0000256" key="2">
    <source>
        <dbReference type="ARBA" id="ARBA00022833"/>
    </source>
</evidence>
<sequence>MAAQATRVRISNYDKTPATRLGREHHSWRGAGLWQELAQAALEISAAPVIAIDAYPGADIRSIVDAASSALDGWNVIDSEEATAKPTAEIDTVLAPFLTDDRVFGVISHVGIDTFFDEAASARLAAAIATSGTPTVLVGWGASRVLKAEILVLADMARWELQLRQRAGAPNWRSSNVNDDPLTKYKRGFFVEWRVADEHKRSLFGRLDYCLDTNRGMADAVLIRADTLRAGLAATAATPFRVVPFFDPGVWGGQWMREVCDLSDDAVNYAWCFDCVPEENSLYLDVDGARFELPALDLVLTHPRELLGERTFARFGAEFPIRFDFLDTMEGGNLSLQVHPLTDYIQRVFGMTYTQDESYYLLDAEDDAVVYLGLKTGADPERMIAALESAATGERAFPASDYVNTFPARKHDHFLIPAGTVHCSGANSMVLEISATPFIFTFKMWDWDRLGLDGKPRPINIEHAKHNIQWSRDTEWTERNLVNRVEKIAEGDGWVEERTGLHELEFIEVRRIWFSGTACQNTEGTVNVLNLVEGREAIVESPTSAFEPFIVHYAETFIVPAAVGGYTIRPHGEAEGTRCGVVKAYVRGTQTEGARMAPGN</sequence>
<dbReference type="PANTHER" id="PTHR42742">
    <property type="entry name" value="TRANSCRIPTIONAL REPRESSOR MPRA"/>
    <property type="match status" value="1"/>
</dbReference>
<dbReference type="InterPro" id="IPR014710">
    <property type="entry name" value="RmlC-like_jellyroll"/>
</dbReference>
<dbReference type="InterPro" id="IPR011051">
    <property type="entry name" value="RmlC_Cupin_sf"/>
</dbReference>
<protein>
    <submittedName>
        <fullName evidence="3">Class I mannose-6-phosphate isomerase</fullName>
    </submittedName>
</protein>
<dbReference type="EMBL" id="JBHSCN010000022">
    <property type="protein sequence ID" value="MFC4245192.1"/>
    <property type="molecule type" value="Genomic_DNA"/>
</dbReference>
<reference evidence="4" key="1">
    <citation type="journal article" date="2019" name="Int. J. Syst. Evol. Microbiol.">
        <title>The Global Catalogue of Microorganisms (GCM) 10K type strain sequencing project: providing services to taxonomists for standard genome sequencing and annotation.</title>
        <authorList>
            <consortium name="The Broad Institute Genomics Platform"/>
            <consortium name="The Broad Institute Genome Sequencing Center for Infectious Disease"/>
            <person name="Wu L."/>
            <person name="Ma J."/>
        </authorList>
    </citation>
    <scope>NUCLEOTIDE SEQUENCE [LARGE SCALE GENOMIC DNA]</scope>
    <source>
        <strain evidence="4">CGMCC 1.10363</strain>
    </source>
</reference>